<sequence length="51" mass="5693">MSTEANSNWQPNYVSIVESDLSETTFSTFTMDIKVKVEKTAAKSIDGDGRY</sequence>
<protein>
    <submittedName>
        <fullName evidence="1">Uncharacterized protein</fullName>
    </submittedName>
</protein>
<name>A0A087TJM5_STEMI</name>
<gene>
    <name evidence="1" type="ORF">X975_18073</name>
</gene>
<feature type="non-terminal residue" evidence="1">
    <location>
        <position position="51"/>
    </location>
</feature>
<evidence type="ECO:0000313" key="1">
    <source>
        <dbReference type="EMBL" id="KFM65314.1"/>
    </source>
</evidence>
<reference evidence="1 2" key="1">
    <citation type="submission" date="2013-11" db="EMBL/GenBank/DDBJ databases">
        <title>Genome sequencing of Stegodyphus mimosarum.</title>
        <authorList>
            <person name="Bechsgaard J."/>
        </authorList>
    </citation>
    <scope>NUCLEOTIDE SEQUENCE [LARGE SCALE GENOMIC DNA]</scope>
</reference>
<keyword evidence="2" id="KW-1185">Reference proteome</keyword>
<proteinExistence type="predicted"/>
<dbReference type="Proteomes" id="UP000054359">
    <property type="component" value="Unassembled WGS sequence"/>
</dbReference>
<dbReference type="EMBL" id="KK115515">
    <property type="protein sequence ID" value="KFM65314.1"/>
    <property type="molecule type" value="Genomic_DNA"/>
</dbReference>
<accession>A0A087TJM5</accession>
<dbReference type="AlphaFoldDB" id="A0A087TJM5"/>
<evidence type="ECO:0000313" key="2">
    <source>
        <dbReference type="Proteomes" id="UP000054359"/>
    </source>
</evidence>
<organism evidence="1 2">
    <name type="scientific">Stegodyphus mimosarum</name>
    <name type="common">African social velvet spider</name>
    <dbReference type="NCBI Taxonomy" id="407821"/>
    <lineage>
        <taxon>Eukaryota</taxon>
        <taxon>Metazoa</taxon>
        <taxon>Ecdysozoa</taxon>
        <taxon>Arthropoda</taxon>
        <taxon>Chelicerata</taxon>
        <taxon>Arachnida</taxon>
        <taxon>Araneae</taxon>
        <taxon>Araneomorphae</taxon>
        <taxon>Entelegynae</taxon>
        <taxon>Eresoidea</taxon>
        <taxon>Eresidae</taxon>
        <taxon>Stegodyphus</taxon>
    </lineage>
</organism>